<dbReference type="Gene3D" id="3.90.950.10">
    <property type="match status" value="1"/>
</dbReference>
<dbReference type="InterPro" id="IPR029001">
    <property type="entry name" value="ITPase-like_fam"/>
</dbReference>
<keyword evidence="3 4" id="KW-0546">Nucleotide metabolism</keyword>
<feature type="active site" description="Proton acceptor" evidence="4">
    <location>
        <position position="79"/>
    </location>
</feature>
<evidence type="ECO:0000256" key="2">
    <source>
        <dbReference type="ARBA" id="ARBA00022801"/>
    </source>
</evidence>
<dbReference type="InterPro" id="IPR003697">
    <property type="entry name" value="Maf-like"/>
</dbReference>
<gene>
    <name evidence="5" type="ORF">HCU73_10865</name>
</gene>
<keyword evidence="6" id="KW-1185">Reference proteome</keyword>
<evidence type="ECO:0000313" key="6">
    <source>
        <dbReference type="Proteomes" id="UP000526408"/>
    </source>
</evidence>
<organism evidence="5 6">
    <name type="scientific">Roseicyclus persicicus</name>
    <dbReference type="NCBI Taxonomy" id="2650661"/>
    <lineage>
        <taxon>Bacteria</taxon>
        <taxon>Pseudomonadati</taxon>
        <taxon>Pseudomonadota</taxon>
        <taxon>Alphaproteobacteria</taxon>
        <taxon>Rhodobacterales</taxon>
        <taxon>Roseobacteraceae</taxon>
        <taxon>Roseicyclus</taxon>
    </lineage>
</organism>
<dbReference type="AlphaFoldDB" id="A0A7X6H0G8"/>
<keyword evidence="4" id="KW-0963">Cytoplasm</keyword>
<reference evidence="5 6" key="1">
    <citation type="submission" date="2020-04" db="EMBL/GenBank/DDBJ databases">
        <authorList>
            <person name="Yoon J."/>
        </authorList>
    </citation>
    <scope>NUCLEOTIDE SEQUENCE [LARGE SCALE GENOMIC DNA]</scope>
    <source>
        <strain evidence="5 6">KMU-115</strain>
    </source>
</reference>
<comment type="similarity">
    <text evidence="4">Belongs to the Maf family.</text>
</comment>
<dbReference type="PIRSF" id="PIRSF006305">
    <property type="entry name" value="Maf"/>
    <property type="match status" value="1"/>
</dbReference>
<dbReference type="Proteomes" id="UP000526408">
    <property type="component" value="Unassembled WGS sequence"/>
</dbReference>
<comment type="function">
    <text evidence="4">Nucleoside triphosphate pyrophosphatase. May have a dual role in cell division arrest and in preventing the incorporation of modified nucleotides into cellular nucleic acids.</text>
</comment>
<dbReference type="Pfam" id="PF02545">
    <property type="entry name" value="Maf"/>
    <property type="match status" value="1"/>
</dbReference>
<dbReference type="SUPFAM" id="SSF52972">
    <property type="entry name" value="ITPase-like"/>
    <property type="match status" value="1"/>
</dbReference>
<evidence type="ECO:0000313" key="5">
    <source>
        <dbReference type="EMBL" id="NKX45094.1"/>
    </source>
</evidence>
<protein>
    <recommendedName>
        <fullName evidence="4">Nucleoside triphosphate pyrophosphatase</fullName>
        <ecNumber evidence="4">3.6.1.9</ecNumber>
    </recommendedName>
    <alternativeName>
        <fullName evidence="4">Nucleotide pyrophosphatase</fullName>
        <shortName evidence="4">Nucleotide PPase</shortName>
    </alternativeName>
</protein>
<evidence type="ECO:0000256" key="1">
    <source>
        <dbReference type="ARBA" id="ARBA00001968"/>
    </source>
</evidence>
<comment type="catalytic activity">
    <reaction evidence="4">
        <text>a ribonucleoside 5'-triphosphate + H2O = a ribonucleoside 5'-phosphate + diphosphate + H(+)</text>
        <dbReference type="Rhea" id="RHEA:23996"/>
        <dbReference type="ChEBI" id="CHEBI:15377"/>
        <dbReference type="ChEBI" id="CHEBI:15378"/>
        <dbReference type="ChEBI" id="CHEBI:33019"/>
        <dbReference type="ChEBI" id="CHEBI:58043"/>
        <dbReference type="ChEBI" id="CHEBI:61557"/>
        <dbReference type="EC" id="3.6.1.9"/>
    </reaction>
</comment>
<comment type="cofactor">
    <cofactor evidence="1 4">
        <name>a divalent metal cation</name>
        <dbReference type="ChEBI" id="CHEBI:60240"/>
    </cofactor>
</comment>
<dbReference type="PANTHER" id="PTHR43213">
    <property type="entry name" value="BIFUNCTIONAL DTTP/UTP PYROPHOSPHATASE/METHYLTRANSFERASE PROTEIN-RELATED"/>
    <property type="match status" value="1"/>
</dbReference>
<comment type="caution">
    <text evidence="4">Lacks conserved residue(s) required for the propagation of feature annotation.</text>
</comment>
<dbReference type="EMBL" id="JAAZQQ010000003">
    <property type="protein sequence ID" value="NKX45094.1"/>
    <property type="molecule type" value="Genomic_DNA"/>
</dbReference>
<comment type="caution">
    <text evidence="5">The sequence shown here is derived from an EMBL/GenBank/DDBJ whole genome shotgun (WGS) entry which is preliminary data.</text>
</comment>
<dbReference type="HAMAP" id="MF_00528">
    <property type="entry name" value="Maf"/>
    <property type="match status" value="1"/>
</dbReference>
<dbReference type="EC" id="3.6.1.9" evidence="4"/>
<dbReference type="GO" id="GO:0005737">
    <property type="term" value="C:cytoplasm"/>
    <property type="evidence" value="ECO:0007669"/>
    <property type="project" value="UniProtKB-SubCell"/>
</dbReference>
<evidence type="ECO:0000256" key="4">
    <source>
        <dbReference type="HAMAP-Rule" id="MF_00528"/>
    </source>
</evidence>
<name>A0A7X6H0G8_9RHOB</name>
<proteinExistence type="inferred from homology"/>
<evidence type="ECO:0000256" key="3">
    <source>
        <dbReference type="ARBA" id="ARBA00023080"/>
    </source>
</evidence>
<dbReference type="CDD" id="cd00555">
    <property type="entry name" value="Maf"/>
    <property type="match status" value="1"/>
</dbReference>
<keyword evidence="2 4" id="KW-0378">Hydrolase</keyword>
<accession>A0A7X6H0G8</accession>
<comment type="subcellular location">
    <subcellularLocation>
        <location evidence="4">Cytoplasm</location>
    </subcellularLocation>
</comment>
<dbReference type="GO" id="GO:0009117">
    <property type="term" value="P:nucleotide metabolic process"/>
    <property type="evidence" value="ECO:0007669"/>
    <property type="project" value="UniProtKB-KW"/>
</dbReference>
<sequence>MDRTVSPDHSLTLASASEIRRRMLAEAGIAHVVRPVRIDEGAIRASLVEDGAGPRDVADALAEFKARRAAGGGLTLGCDQILALKSEIFAKPETRDEAKDHLLRLSGQTHHLYSAAVLYEDLEPVWRHVGVVRMTMHSLTAEEIDAYLDRAWPDVASSVGSYQAERLGARLFARMDGEWFSVLGLPLLELCSFLRLRGWRFT</sequence>
<dbReference type="RefSeq" id="WP_168623482.1">
    <property type="nucleotide sequence ID" value="NZ_JAAZQQ010000003.1"/>
</dbReference>
<dbReference type="GO" id="GO:0047429">
    <property type="term" value="F:nucleoside triphosphate diphosphatase activity"/>
    <property type="evidence" value="ECO:0007669"/>
    <property type="project" value="UniProtKB-EC"/>
</dbReference>
<comment type="catalytic activity">
    <reaction evidence="4">
        <text>a 2'-deoxyribonucleoside 5'-triphosphate + H2O = a 2'-deoxyribonucleoside 5'-phosphate + diphosphate + H(+)</text>
        <dbReference type="Rhea" id="RHEA:44644"/>
        <dbReference type="ChEBI" id="CHEBI:15377"/>
        <dbReference type="ChEBI" id="CHEBI:15378"/>
        <dbReference type="ChEBI" id="CHEBI:33019"/>
        <dbReference type="ChEBI" id="CHEBI:61560"/>
        <dbReference type="ChEBI" id="CHEBI:65317"/>
        <dbReference type="EC" id="3.6.1.9"/>
    </reaction>
</comment>
<dbReference type="PANTHER" id="PTHR43213:SF5">
    <property type="entry name" value="BIFUNCTIONAL DTTP_UTP PYROPHOSPHATASE_METHYLTRANSFERASE PROTEIN-RELATED"/>
    <property type="match status" value="1"/>
</dbReference>